<dbReference type="RefSeq" id="XP_022109728.1">
    <property type="nucleotide sequence ID" value="XM_022254036.1"/>
</dbReference>
<sequence length="186" mass="19932">MTDHYVSMAQIRASKKLKNESLSTQETAFEQEEPYAEMSFTNTDDGQSEEGDDAPSGSGASWSTFGESAEERSGEEGYVTYMPQTRKVVLHPGNAGLGMSIVGGVKGPNGLLPVVITDIDPGGEVEKSTLVKVGDRIVSVNGVSMDGKTHRDVVLAIRAAGSSLVMEVQEEQGDILDYIWQNVSDD</sequence>
<dbReference type="InterPro" id="IPR001478">
    <property type="entry name" value="PDZ"/>
</dbReference>
<proteinExistence type="predicted"/>
<evidence type="ECO:0000256" key="2">
    <source>
        <dbReference type="ARBA" id="ARBA00023136"/>
    </source>
</evidence>
<organism evidence="5 6">
    <name type="scientific">Acanthaster planci</name>
    <name type="common">Crown-of-thorns starfish</name>
    <dbReference type="NCBI Taxonomy" id="133434"/>
    <lineage>
        <taxon>Eukaryota</taxon>
        <taxon>Metazoa</taxon>
        <taxon>Echinodermata</taxon>
        <taxon>Eleutherozoa</taxon>
        <taxon>Asterozoa</taxon>
        <taxon>Asteroidea</taxon>
        <taxon>Valvatacea</taxon>
        <taxon>Valvatida</taxon>
        <taxon>Acanthasteridae</taxon>
        <taxon>Acanthaster</taxon>
    </lineage>
</organism>
<dbReference type="GO" id="GO:0016323">
    <property type="term" value="C:basolateral plasma membrane"/>
    <property type="evidence" value="ECO:0007669"/>
    <property type="project" value="TreeGrafter"/>
</dbReference>
<evidence type="ECO:0000259" key="4">
    <source>
        <dbReference type="PROSITE" id="PS50106"/>
    </source>
</evidence>
<dbReference type="InterPro" id="IPR050614">
    <property type="entry name" value="Synaptic_Scaffolding_LAP-MAGUK"/>
</dbReference>
<dbReference type="SUPFAM" id="SSF50156">
    <property type="entry name" value="PDZ domain-like"/>
    <property type="match status" value="1"/>
</dbReference>
<dbReference type="GO" id="GO:0098609">
    <property type="term" value="P:cell-cell adhesion"/>
    <property type="evidence" value="ECO:0007669"/>
    <property type="project" value="TreeGrafter"/>
</dbReference>
<gene>
    <name evidence="6" type="primary">LOC110989557</name>
</gene>
<comment type="subcellular location">
    <subcellularLocation>
        <location evidence="1">Membrane</location>
    </subcellularLocation>
</comment>
<dbReference type="GO" id="GO:0097120">
    <property type="term" value="P:receptor localization to synapse"/>
    <property type="evidence" value="ECO:0007669"/>
    <property type="project" value="TreeGrafter"/>
</dbReference>
<dbReference type="SMART" id="SM00228">
    <property type="entry name" value="PDZ"/>
    <property type="match status" value="1"/>
</dbReference>
<dbReference type="OrthoDB" id="6022711at2759"/>
<reference evidence="6" key="1">
    <citation type="submission" date="2025-08" db="UniProtKB">
        <authorList>
            <consortium name="RefSeq"/>
        </authorList>
    </citation>
    <scope>IDENTIFICATION</scope>
</reference>
<dbReference type="Proteomes" id="UP000694845">
    <property type="component" value="Unplaced"/>
</dbReference>
<dbReference type="Pfam" id="PF00595">
    <property type="entry name" value="PDZ"/>
    <property type="match status" value="1"/>
</dbReference>
<dbReference type="PANTHER" id="PTHR23119:SF51">
    <property type="entry name" value="DISKS LARGE 1 TUMOR SUPPRESSOR PROTEIN"/>
    <property type="match status" value="1"/>
</dbReference>
<evidence type="ECO:0000256" key="1">
    <source>
        <dbReference type="ARBA" id="ARBA00004370"/>
    </source>
</evidence>
<evidence type="ECO:0000256" key="3">
    <source>
        <dbReference type="SAM" id="MobiDB-lite"/>
    </source>
</evidence>
<evidence type="ECO:0000313" key="6">
    <source>
        <dbReference type="RefSeq" id="XP_022109728.1"/>
    </source>
</evidence>
<dbReference type="GeneID" id="110989557"/>
<evidence type="ECO:0000313" key="5">
    <source>
        <dbReference type="Proteomes" id="UP000694845"/>
    </source>
</evidence>
<protein>
    <submittedName>
        <fullName evidence="6">Beta-2-syntrophin-like</fullName>
    </submittedName>
</protein>
<dbReference type="PROSITE" id="PS50106">
    <property type="entry name" value="PDZ"/>
    <property type="match status" value="1"/>
</dbReference>
<accession>A0A8B7ZW03</accession>
<feature type="region of interest" description="Disordered" evidence="3">
    <location>
        <begin position="15"/>
        <end position="77"/>
    </location>
</feature>
<dbReference type="GO" id="GO:0019901">
    <property type="term" value="F:protein kinase binding"/>
    <property type="evidence" value="ECO:0007669"/>
    <property type="project" value="TreeGrafter"/>
</dbReference>
<dbReference type="CDD" id="cd00136">
    <property type="entry name" value="PDZ_canonical"/>
    <property type="match status" value="1"/>
</dbReference>
<dbReference type="GO" id="GO:0043113">
    <property type="term" value="P:receptor clustering"/>
    <property type="evidence" value="ECO:0007669"/>
    <property type="project" value="TreeGrafter"/>
</dbReference>
<name>A0A8B7ZW03_ACAPL</name>
<dbReference type="InterPro" id="IPR036034">
    <property type="entry name" value="PDZ_sf"/>
</dbReference>
<keyword evidence="5" id="KW-1185">Reference proteome</keyword>
<dbReference type="GO" id="GO:0045197">
    <property type="term" value="P:establishment or maintenance of epithelial cell apical/basal polarity"/>
    <property type="evidence" value="ECO:0007669"/>
    <property type="project" value="TreeGrafter"/>
</dbReference>
<dbReference type="KEGG" id="aplc:110989557"/>
<dbReference type="OMA" id="DIDPGGE"/>
<dbReference type="AlphaFoldDB" id="A0A8B7ZW03"/>
<dbReference type="Gene3D" id="2.30.42.10">
    <property type="match status" value="1"/>
</dbReference>
<keyword evidence="2" id="KW-0472">Membrane</keyword>
<dbReference type="GO" id="GO:0030054">
    <property type="term" value="C:cell junction"/>
    <property type="evidence" value="ECO:0007669"/>
    <property type="project" value="TreeGrafter"/>
</dbReference>
<dbReference type="PANTHER" id="PTHR23119">
    <property type="entry name" value="DISCS LARGE"/>
    <property type="match status" value="1"/>
</dbReference>
<feature type="domain" description="PDZ" evidence="4">
    <location>
        <begin position="87"/>
        <end position="172"/>
    </location>
</feature>